<organism evidence="1 2">
    <name type="scientific">Pythium insidiosum</name>
    <name type="common">Pythiosis disease agent</name>
    <dbReference type="NCBI Taxonomy" id="114742"/>
    <lineage>
        <taxon>Eukaryota</taxon>
        <taxon>Sar</taxon>
        <taxon>Stramenopiles</taxon>
        <taxon>Oomycota</taxon>
        <taxon>Peronosporomycetes</taxon>
        <taxon>Pythiales</taxon>
        <taxon>Pythiaceae</taxon>
        <taxon>Pythium</taxon>
    </lineage>
</organism>
<reference evidence="1" key="1">
    <citation type="submission" date="2021-12" db="EMBL/GenBank/DDBJ databases">
        <title>Prjna785345.</title>
        <authorList>
            <person name="Rujirawat T."/>
            <person name="Krajaejun T."/>
        </authorList>
    </citation>
    <scope>NUCLEOTIDE SEQUENCE</scope>
    <source>
        <strain evidence="1">Pi057C3</strain>
    </source>
</reference>
<dbReference type="AlphaFoldDB" id="A0AAD5Q1Y3"/>
<proteinExistence type="predicted"/>
<accession>A0AAD5Q1Y3</accession>
<name>A0AAD5Q1Y3_PYTIN</name>
<keyword evidence="2" id="KW-1185">Reference proteome</keyword>
<sequence length="70" mass="8343">MTRDQITRLCGGDHDKFYGKIRYPLKTYMEASLGNPIRSRLQSEKKRKFLANNRKVLSFNCEYDVRDQLK</sequence>
<gene>
    <name evidence="1" type="ORF">P43SY_010950</name>
</gene>
<evidence type="ECO:0000313" key="1">
    <source>
        <dbReference type="EMBL" id="KAJ0388636.1"/>
    </source>
</evidence>
<comment type="caution">
    <text evidence="1">The sequence shown here is derived from an EMBL/GenBank/DDBJ whole genome shotgun (WGS) entry which is preliminary data.</text>
</comment>
<dbReference type="EMBL" id="JAKCXM010007624">
    <property type="protein sequence ID" value="KAJ0388636.1"/>
    <property type="molecule type" value="Genomic_DNA"/>
</dbReference>
<evidence type="ECO:0000313" key="2">
    <source>
        <dbReference type="Proteomes" id="UP001209570"/>
    </source>
</evidence>
<dbReference type="Proteomes" id="UP001209570">
    <property type="component" value="Unassembled WGS sequence"/>
</dbReference>
<protein>
    <submittedName>
        <fullName evidence="1">Uncharacterized protein</fullName>
    </submittedName>
</protein>